<evidence type="ECO:0000256" key="4">
    <source>
        <dbReference type="ARBA" id="ARBA00022692"/>
    </source>
</evidence>
<evidence type="ECO:0000313" key="10">
    <source>
        <dbReference type="EMBL" id="PZX53515.1"/>
    </source>
</evidence>
<evidence type="ECO:0000256" key="7">
    <source>
        <dbReference type="SAM" id="Phobius"/>
    </source>
</evidence>
<evidence type="ECO:0000256" key="2">
    <source>
        <dbReference type="ARBA" id="ARBA00006448"/>
    </source>
</evidence>
<dbReference type="Pfam" id="PF20730">
    <property type="entry name" value="YetF_N"/>
    <property type="match status" value="1"/>
</dbReference>
<keyword evidence="3" id="KW-1003">Cell membrane</keyword>
<dbReference type="AlphaFoldDB" id="A0A2W7RRS7"/>
<dbReference type="Proteomes" id="UP000249115">
    <property type="component" value="Unassembled WGS sequence"/>
</dbReference>
<evidence type="ECO:0000259" key="9">
    <source>
        <dbReference type="Pfam" id="PF20730"/>
    </source>
</evidence>
<keyword evidence="4 7" id="KW-0812">Transmembrane</keyword>
<evidence type="ECO:0000259" key="8">
    <source>
        <dbReference type="Pfam" id="PF04239"/>
    </source>
</evidence>
<feature type="transmembrane region" description="Helical" evidence="7">
    <location>
        <begin position="79"/>
        <end position="99"/>
    </location>
</feature>
<accession>A0A2W7RRS7</accession>
<evidence type="ECO:0000256" key="6">
    <source>
        <dbReference type="ARBA" id="ARBA00023136"/>
    </source>
</evidence>
<feature type="domain" description="YetF-like N-terminal transmembrane" evidence="9">
    <location>
        <begin position="26"/>
        <end position="99"/>
    </location>
</feature>
<proteinExistence type="inferred from homology"/>
<keyword evidence="6 7" id="KW-0472">Membrane</keyword>
<dbReference type="InterPro" id="IPR007353">
    <property type="entry name" value="DUF421"/>
</dbReference>
<comment type="subcellular location">
    <subcellularLocation>
        <location evidence="1">Cell membrane</location>
        <topology evidence="1">Multi-pass membrane protein</topology>
    </subcellularLocation>
</comment>
<sequence length="185" mass="20590">MIILSLNQNDAFMDNLFYSSWESTIQTIILTVLGYIAIVLILRVSGKRTLSKMNAFDFVVTVALGSCLASISLNKNVSLLDGVLSFSIFIFLQFIFSYLSVHLSGFRTLITSKPTIIFHEGSFLEKEMKKERITKEEILNAGRANGLSDLDDVYLIIFETTGNLSIIEKRPTGSTTTIPSDQCSL</sequence>
<feature type="domain" description="YetF C-terminal" evidence="8">
    <location>
        <begin position="103"/>
        <end position="171"/>
    </location>
</feature>
<comment type="caution">
    <text evidence="10">The sequence shown here is derived from an EMBL/GenBank/DDBJ whole genome shotgun (WGS) entry which is preliminary data.</text>
</comment>
<evidence type="ECO:0000256" key="5">
    <source>
        <dbReference type="ARBA" id="ARBA00022989"/>
    </source>
</evidence>
<keyword evidence="5 7" id="KW-1133">Transmembrane helix</keyword>
<dbReference type="Gene3D" id="3.30.240.20">
    <property type="entry name" value="bsu07140 like domains"/>
    <property type="match status" value="1"/>
</dbReference>
<reference evidence="10 11" key="1">
    <citation type="submission" date="2018-06" db="EMBL/GenBank/DDBJ databases">
        <title>Genomic Encyclopedia of Archaeal and Bacterial Type Strains, Phase II (KMG-II): from individual species to whole genera.</title>
        <authorList>
            <person name="Goeker M."/>
        </authorList>
    </citation>
    <scope>NUCLEOTIDE SEQUENCE [LARGE SCALE GENOMIC DNA]</scope>
    <source>
        <strain evidence="10 11">DSM 22686</strain>
    </source>
</reference>
<feature type="transmembrane region" description="Helical" evidence="7">
    <location>
        <begin position="54"/>
        <end position="73"/>
    </location>
</feature>
<protein>
    <submittedName>
        <fullName evidence="10">Uncharacterized protein DUF421</fullName>
    </submittedName>
</protein>
<dbReference type="PANTHER" id="PTHR34582">
    <property type="entry name" value="UPF0702 TRANSMEMBRANE PROTEIN YCAP"/>
    <property type="match status" value="1"/>
</dbReference>
<feature type="transmembrane region" description="Helical" evidence="7">
    <location>
        <begin position="23"/>
        <end position="42"/>
    </location>
</feature>
<dbReference type="Pfam" id="PF04239">
    <property type="entry name" value="DUF421"/>
    <property type="match status" value="1"/>
</dbReference>
<evidence type="ECO:0000256" key="3">
    <source>
        <dbReference type="ARBA" id="ARBA00022475"/>
    </source>
</evidence>
<evidence type="ECO:0000256" key="1">
    <source>
        <dbReference type="ARBA" id="ARBA00004651"/>
    </source>
</evidence>
<comment type="similarity">
    <text evidence="2">Belongs to the UPF0702 family.</text>
</comment>
<organism evidence="10 11">
    <name type="scientific">Algoriphagus ratkowskyi</name>
    <dbReference type="NCBI Taxonomy" id="57028"/>
    <lineage>
        <taxon>Bacteria</taxon>
        <taxon>Pseudomonadati</taxon>
        <taxon>Bacteroidota</taxon>
        <taxon>Cytophagia</taxon>
        <taxon>Cytophagales</taxon>
        <taxon>Cyclobacteriaceae</taxon>
        <taxon>Algoriphagus</taxon>
    </lineage>
</organism>
<dbReference type="GO" id="GO:0005886">
    <property type="term" value="C:plasma membrane"/>
    <property type="evidence" value="ECO:0007669"/>
    <property type="project" value="UniProtKB-SubCell"/>
</dbReference>
<dbReference type="InterPro" id="IPR048454">
    <property type="entry name" value="YetF_N"/>
</dbReference>
<dbReference type="InterPro" id="IPR023090">
    <property type="entry name" value="UPF0702_alpha/beta_dom_sf"/>
</dbReference>
<evidence type="ECO:0000313" key="11">
    <source>
        <dbReference type="Proteomes" id="UP000249115"/>
    </source>
</evidence>
<dbReference type="EMBL" id="QKZU01000012">
    <property type="protein sequence ID" value="PZX53515.1"/>
    <property type="molecule type" value="Genomic_DNA"/>
</dbReference>
<dbReference type="PANTHER" id="PTHR34582:SF6">
    <property type="entry name" value="UPF0702 TRANSMEMBRANE PROTEIN YCAP"/>
    <property type="match status" value="1"/>
</dbReference>
<name>A0A2W7RRS7_9BACT</name>
<gene>
    <name evidence="10" type="ORF">LV84_03239</name>
</gene>